<proteinExistence type="predicted"/>
<comment type="caution">
    <text evidence="1">The sequence shown here is derived from an EMBL/GenBank/DDBJ whole genome shotgun (WGS) entry which is preliminary data.</text>
</comment>
<keyword evidence="2" id="KW-1185">Reference proteome</keyword>
<gene>
    <name evidence="1" type="ORF">GPA27_02395</name>
</gene>
<protein>
    <recommendedName>
        <fullName evidence="3">Acetyltransferase</fullName>
    </recommendedName>
</protein>
<organism evidence="1 2">
    <name type="scientific">Aromatoleum toluolicum</name>
    <dbReference type="NCBI Taxonomy" id="90060"/>
    <lineage>
        <taxon>Bacteria</taxon>
        <taxon>Pseudomonadati</taxon>
        <taxon>Pseudomonadota</taxon>
        <taxon>Betaproteobacteria</taxon>
        <taxon>Rhodocyclales</taxon>
        <taxon>Rhodocyclaceae</taxon>
        <taxon>Aromatoleum</taxon>
    </lineage>
</organism>
<dbReference type="Proteomes" id="UP000634522">
    <property type="component" value="Unassembled WGS sequence"/>
</dbReference>
<name>A0ABX1NAH8_9RHOO</name>
<sequence>MLFDAIDRVTRIAGEVGGIGLVVNAKESAVDFYKRYGFEQFVDNPFNLFLPL</sequence>
<dbReference type="Gene3D" id="3.40.630.30">
    <property type="match status" value="1"/>
</dbReference>
<evidence type="ECO:0000313" key="2">
    <source>
        <dbReference type="Proteomes" id="UP000634522"/>
    </source>
</evidence>
<dbReference type="RefSeq" id="WP_169137454.1">
    <property type="nucleotide sequence ID" value="NZ_WTVS01000003.1"/>
</dbReference>
<evidence type="ECO:0000313" key="1">
    <source>
        <dbReference type="EMBL" id="NMF96244.1"/>
    </source>
</evidence>
<evidence type="ECO:0008006" key="3">
    <source>
        <dbReference type="Google" id="ProtNLM"/>
    </source>
</evidence>
<accession>A0ABX1NAH8</accession>
<dbReference type="EMBL" id="WTVS01000003">
    <property type="protein sequence ID" value="NMF96244.1"/>
    <property type="molecule type" value="Genomic_DNA"/>
</dbReference>
<reference evidence="1 2" key="1">
    <citation type="submission" date="2019-12" db="EMBL/GenBank/DDBJ databases">
        <title>Comparative genomics gives insights into the taxonomy of the Azoarcus-Aromatoleum group and reveals separate origins of nif in the plant-associated Azoarcus and non-plant-associated Aromatoleum sub-groups.</title>
        <authorList>
            <person name="Lafos M."/>
            <person name="Maluk M."/>
            <person name="Batista M."/>
            <person name="Junghare M."/>
            <person name="Carmona M."/>
            <person name="Faoro H."/>
            <person name="Cruz L.M."/>
            <person name="Battistoni F."/>
            <person name="De Souza E."/>
            <person name="Pedrosa F."/>
            <person name="Chen W.-M."/>
            <person name="Poole P.S."/>
            <person name="Dixon R.A."/>
            <person name="James E.K."/>
        </authorList>
    </citation>
    <scope>NUCLEOTIDE SEQUENCE [LARGE SCALE GENOMIC DNA]</scope>
    <source>
        <strain evidence="1 2">T</strain>
    </source>
</reference>